<dbReference type="EMBL" id="CP106793">
    <property type="protein sequence ID" value="UXY21287.1"/>
    <property type="molecule type" value="Genomic_DNA"/>
</dbReference>
<reference evidence="1" key="1">
    <citation type="submission" date="2022-10" db="EMBL/GenBank/DDBJ databases">
        <authorList>
            <person name="Mo P."/>
        </authorList>
    </citation>
    <scope>NUCLEOTIDE SEQUENCE</scope>
    <source>
        <strain evidence="1">HUAS 13-4</strain>
    </source>
</reference>
<dbReference type="Pfam" id="PF07485">
    <property type="entry name" value="DUF1529"/>
    <property type="match status" value="2"/>
</dbReference>
<protein>
    <submittedName>
        <fullName evidence="1">DUF1259 domain-containing protein</fullName>
    </submittedName>
</protein>
<keyword evidence="2" id="KW-1185">Reference proteome</keyword>
<dbReference type="InterPro" id="IPR011094">
    <property type="entry name" value="Uncharacterised_LppY/LpqO"/>
</dbReference>
<evidence type="ECO:0000313" key="2">
    <source>
        <dbReference type="Proteomes" id="UP001061298"/>
    </source>
</evidence>
<evidence type="ECO:0000313" key="1">
    <source>
        <dbReference type="EMBL" id="UXY21287.1"/>
    </source>
</evidence>
<dbReference type="InterPro" id="IPR006311">
    <property type="entry name" value="TAT_signal"/>
</dbReference>
<name>A0ABY6E4Y4_9ACTN</name>
<dbReference type="Proteomes" id="UP001061298">
    <property type="component" value="Chromosome"/>
</dbReference>
<dbReference type="RefSeq" id="WP_263231330.1">
    <property type="nucleotide sequence ID" value="NZ_CP106793.1"/>
</dbReference>
<proteinExistence type="predicted"/>
<organism evidence="1 2">
    <name type="scientific">Streptomyces cynarae</name>
    <dbReference type="NCBI Taxonomy" id="2981134"/>
    <lineage>
        <taxon>Bacteria</taxon>
        <taxon>Bacillati</taxon>
        <taxon>Actinomycetota</taxon>
        <taxon>Actinomycetes</taxon>
        <taxon>Kitasatosporales</taxon>
        <taxon>Streptomycetaceae</taxon>
        <taxon>Streptomyces</taxon>
    </lineage>
</organism>
<sequence>MMADDPQQDTHARSGAPRRRVLAAAAALAPVLAAAHTAPARALSAAADHEHRDGPVRPVRTALSDWADVAKALGRGGDMKRDLMYHTGLPRRDLSVISQGVLVKPELALGSHVSFVRYADGSTMTMGDLVVTERELQPFLDVLQQHRIAVTALHKHLLSHMPDIWWVHVHAHGNDPVTVARGLRAAFDRTGTPPPQRPAPSGHTLDTAGIDAALGVKGTYDDGVYKSLFIRRETITEGGMALPPGLGSTTAFNWQPLGGGRVAISGDVAMVAEEVQNVLAALRRAKTQLVELHNHGLRDEPRLFFTHFWAVGDAVTLARGLRPAVDATNSAPAGG</sequence>
<accession>A0ABY6E4Y4</accession>
<gene>
    <name evidence="1" type="ORF">N8I84_23285</name>
</gene>
<dbReference type="PROSITE" id="PS51318">
    <property type="entry name" value="TAT"/>
    <property type="match status" value="1"/>
</dbReference>